<dbReference type="Gene3D" id="1.10.238.10">
    <property type="entry name" value="EF-hand"/>
    <property type="match status" value="1"/>
</dbReference>
<dbReference type="Pfam" id="PF05517">
    <property type="entry name" value="p25-alpha"/>
    <property type="match status" value="1"/>
</dbReference>
<dbReference type="InParanoid" id="A0A139WMB7"/>
<dbReference type="SUPFAM" id="SSF47473">
    <property type="entry name" value="EF-hand"/>
    <property type="match status" value="1"/>
</dbReference>
<protein>
    <submittedName>
        <fullName evidence="2">Uncharacterized protein</fullName>
    </submittedName>
</protein>
<evidence type="ECO:0000256" key="1">
    <source>
        <dbReference type="ARBA" id="ARBA00010994"/>
    </source>
</evidence>
<gene>
    <name evidence="2" type="primary">AUGUSTUS-3.0.2_32252</name>
    <name evidence="2" type="ORF">TcasGA2_TC032252</name>
</gene>
<evidence type="ECO:0000313" key="2">
    <source>
        <dbReference type="EMBL" id="KYB29033.1"/>
    </source>
</evidence>
<name>A0A139WMB7_TRICA</name>
<proteinExistence type="inferred from homology"/>
<reference evidence="2 3" key="2">
    <citation type="journal article" date="2010" name="Nucleic Acids Res.">
        <title>BeetleBase in 2010: revisions to provide comprehensive genomic information for Tribolium castaneum.</title>
        <authorList>
            <person name="Kim H.S."/>
            <person name="Murphy T."/>
            <person name="Xia J."/>
            <person name="Caragea D."/>
            <person name="Park Y."/>
            <person name="Beeman R.W."/>
            <person name="Lorenzen M.D."/>
            <person name="Butcher S."/>
            <person name="Manak J.R."/>
            <person name="Brown S.J."/>
        </authorList>
    </citation>
    <scope>GENOME REANNOTATION</scope>
    <source>
        <strain evidence="2 3">Georgia GA2</strain>
    </source>
</reference>
<dbReference type="OrthoDB" id="6697468at2759"/>
<dbReference type="InterPro" id="IPR008907">
    <property type="entry name" value="TPP/p25"/>
</dbReference>
<dbReference type="Proteomes" id="UP000007266">
    <property type="component" value="Linkage group 2"/>
</dbReference>
<dbReference type="GO" id="GO:0046785">
    <property type="term" value="P:microtubule polymerization"/>
    <property type="evidence" value="ECO:0007669"/>
    <property type="project" value="InterPro"/>
</dbReference>
<dbReference type="GO" id="GO:0015631">
    <property type="term" value="F:tubulin binding"/>
    <property type="evidence" value="ECO:0007669"/>
    <property type="project" value="InterPro"/>
</dbReference>
<dbReference type="InterPro" id="IPR011992">
    <property type="entry name" value="EF-hand-dom_pair"/>
</dbReference>
<evidence type="ECO:0000313" key="3">
    <source>
        <dbReference type="Proteomes" id="UP000007266"/>
    </source>
</evidence>
<accession>A0A139WMB7</accession>
<organism evidence="2 3">
    <name type="scientific">Tribolium castaneum</name>
    <name type="common">Red flour beetle</name>
    <dbReference type="NCBI Taxonomy" id="7070"/>
    <lineage>
        <taxon>Eukaryota</taxon>
        <taxon>Metazoa</taxon>
        <taxon>Ecdysozoa</taxon>
        <taxon>Arthropoda</taxon>
        <taxon>Hexapoda</taxon>
        <taxon>Insecta</taxon>
        <taxon>Pterygota</taxon>
        <taxon>Neoptera</taxon>
        <taxon>Endopterygota</taxon>
        <taxon>Coleoptera</taxon>
        <taxon>Polyphaga</taxon>
        <taxon>Cucujiformia</taxon>
        <taxon>Tenebrionidae</taxon>
        <taxon>Tenebrionidae incertae sedis</taxon>
        <taxon>Tribolium</taxon>
    </lineage>
</organism>
<comment type="similarity">
    <text evidence="1">Belongs to the TPPP family.</text>
</comment>
<reference evidence="2 3" key="1">
    <citation type="journal article" date="2008" name="Nature">
        <title>The genome of the model beetle and pest Tribolium castaneum.</title>
        <authorList>
            <consortium name="Tribolium Genome Sequencing Consortium"/>
            <person name="Richards S."/>
            <person name="Gibbs R.A."/>
            <person name="Weinstock G.M."/>
            <person name="Brown S.J."/>
            <person name="Denell R."/>
            <person name="Beeman R.W."/>
            <person name="Gibbs R."/>
            <person name="Beeman R.W."/>
            <person name="Brown S.J."/>
            <person name="Bucher G."/>
            <person name="Friedrich M."/>
            <person name="Grimmelikhuijzen C.J."/>
            <person name="Klingler M."/>
            <person name="Lorenzen M."/>
            <person name="Richards S."/>
            <person name="Roth S."/>
            <person name="Schroder R."/>
            <person name="Tautz D."/>
            <person name="Zdobnov E.M."/>
            <person name="Muzny D."/>
            <person name="Gibbs R.A."/>
            <person name="Weinstock G.M."/>
            <person name="Attaway T."/>
            <person name="Bell S."/>
            <person name="Buhay C.J."/>
            <person name="Chandrabose M.N."/>
            <person name="Chavez D."/>
            <person name="Clerk-Blankenburg K.P."/>
            <person name="Cree A."/>
            <person name="Dao M."/>
            <person name="Davis C."/>
            <person name="Chacko J."/>
            <person name="Dinh H."/>
            <person name="Dugan-Rocha S."/>
            <person name="Fowler G."/>
            <person name="Garner T.T."/>
            <person name="Garnes J."/>
            <person name="Gnirke A."/>
            <person name="Hawes A."/>
            <person name="Hernandez J."/>
            <person name="Hines S."/>
            <person name="Holder M."/>
            <person name="Hume J."/>
            <person name="Jhangiani S.N."/>
            <person name="Joshi V."/>
            <person name="Khan Z.M."/>
            <person name="Jackson L."/>
            <person name="Kovar C."/>
            <person name="Kowis A."/>
            <person name="Lee S."/>
            <person name="Lewis L.R."/>
            <person name="Margolis J."/>
            <person name="Morgan M."/>
            <person name="Nazareth L.V."/>
            <person name="Nguyen N."/>
            <person name="Okwuonu G."/>
            <person name="Parker D."/>
            <person name="Richards S."/>
            <person name="Ruiz S.J."/>
            <person name="Santibanez J."/>
            <person name="Savard J."/>
            <person name="Scherer S.E."/>
            <person name="Schneider B."/>
            <person name="Sodergren E."/>
            <person name="Tautz D."/>
            <person name="Vattahil S."/>
            <person name="Villasana D."/>
            <person name="White C.S."/>
            <person name="Wright R."/>
            <person name="Park Y."/>
            <person name="Beeman R.W."/>
            <person name="Lord J."/>
            <person name="Oppert B."/>
            <person name="Lorenzen M."/>
            <person name="Brown S."/>
            <person name="Wang L."/>
            <person name="Savard J."/>
            <person name="Tautz D."/>
            <person name="Richards S."/>
            <person name="Weinstock G."/>
            <person name="Gibbs R.A."/>
            <person name="Liu Y."/>
            <person name="Worley K."/>
            <person name="Weinstock G."/>
            <person name="Elsik C.G."/>
            <person name="Reese J.T."/>
            <person name="Elhaik E."/>
            <person name="Landan G."/>
            <person name="Graur D."/>
            <person name="Arensburger P."/>
            <person name="Atkinson P."/>
            <person name="Beeman R.W."/>
            <person name="Beidler J."/>
            <person name="Brown S.J."/>
            <person name="Demuth J.P."/>
            <person name="Drury D.W."/>
            <person name="Du Y.Z."/>
            <person name="Fujiwara H."/>
            <person name="Lorenzen M."/>
            <person name="Maselli V."/>
            <person name="Osanai M."/>
            <person name="Park Y."/>
            <person name="Robertson H.M."/>
            <person name="Tu Z."/>
            <person name="Wang J.J."/>
            <person name="Wang S."/>
            <person name="Richards S."/>
            <person name="Song H."/>
            <person name="Zhang L."/>
            <person name="Sodergren E."/>
            <person name="Werner D."/>
            <person name="Stanke M."/>
            <person name="Morgenstern B."/>
            <person name="Solovyev V."/>
            <person name="Kosarev P."/>
            <person name="Brown G."/>
            <person name="Chen H.C."/>
            <person name="Ermolaeva O."/>
            <person name="Hlavina W."/>
            <person name="Kapustin Y."/>
            <person name="Kiryutin B."/>
            <person name="Kitts P."/>
            <person name="Maglott D."/>
            <person name="Pruitt K."/>
            <person name="Sapojnikov V."/>
            <person name="Souvorov A."/>
            <person name="Mackey A.J."/>
            <person name="Waterhouse R.M."/>
            <person name="Wyder S."/>
            <person name="Zdobnov E.M."/>
            <person name="Zdobnov E.M."/>
            <person name="Wyder S."/>
            <person name="Kriventseva E.V."/>
            <person name="Kadowaki T."/>
            <person name="Bork P."/>
            <person name="Aranda M."/>
            <person name="Bao R."/>
            <person name="Beermann A."/>
            <person name="Berns N."/>
            <person name="Bolognesi R."/>
            <person name="Bonneton F."/>
            <person name="Bopp D."/>
            <person name="Brown S.J."/>
            <person name="Bucher G."/>
            <person name="Butts T."/>
            <person name="Chaumot A."/>
            <person name="Denell R.E."/>
            <person name="Ferrier D.E."/>
            <person name="Friedrich M."/>
            <person name="Gordon C.M."/>
            <person name="Jindra M."/>
            <person name="Klingler M."/>
            <person name="Lan Q."/>
            <person name="Lattorff H.M."/>
            <person name="Laudet V."/>
            <person name="von Levetsow C."/>
            <person name="Liu Z."/>
            <person name="Lutz R."/>
            <person name="Lynch J.A."/>
            <person name="da Fonseca R.N."/>
            <person name="Posnien N."/>
            <person name="Reuter R."/>
            <person name="Roth S."/>
            <person name="Savard J."/>
            <person name="Schinko J.B."/>
            <person name="Schmitt C."/>
            <person name="Schoppmeier M."/>
            <person name="Schroder R."/>
            <person name="Shippy T.D."/>
            <person name="Simonnet F."/>
            <person name="Marques-Souza H."/>
            <person name="Tautz D."/>
            <person name="Tomoyasu Y."/>
            <person name="Trauner J."/>
            <person name="Van der Zee M."/>
            <person name="Vervoort M."/>
            <person name="Wittkopp N."/>
            <person name="Wimmer E.A."/>
            <person name="Yang X."/>
            <person name="Jones A.K."/>
            <person name="Sattelle D.B."/>
            <person name="Ebert P.R."/>
            <person name="Nelson D."/>
            <person name="Scott J.G."/>
            <person name="Beeman R.W."/>
            <person name="Muthukrishnan S."/>
            <person name="Kramer K.J."/>
            <person name="Arakane Y."/>
            <person name="Beeman R.W."/>
            <person name="Zhu Q."/>
            <person name="Hogenkamp D."/>
            <person name="Dixit R."/>
            <person name="Oppert B."/>
            <person name="Jiang H."/>
            <person name="Zou Z."/>
            <person name="Marshall J."/>
            <person name="Elpidina E."/>
            <person name="Vinokurov K."/>
            <person name="Oppert C."/>
            <person name="Zou Z."/>
            <person name="Evans J."/>
            <person name="Lu Z."/>
            <person name="Zhao P."/>
            <person name="Sumathipala N."/>
            <person name="Altincicek B."/>
            <person name="Vilcinskas A."/>
            <person name="Williams M."/>
            <person name="Hultmark D."/>
            <person name="Hetru C."/>
            <person name="Jiang H."/>
            <person name="Grimmelikhuijzen C.J."/>
            <person name="Hauser F."/>
            <person name="Cazzamali G."/>
            <person name="Williamson M."/>
            <person name="Park Y."/>
            <person name="Li B."/>
            <person name="Tanaka Y."/>
            <person name="Predel R."/>
            <person name="Neupert S."/>
            <person name="Schachtner J."/>
            <person name="Verleyen P."/>
            <person name="Raible F."/>
            <person name="Bork P."/>
            <person name="Friedrich M."/>
            <person name="Walden K.K."/>
            <person name="Robertson H.M."/>
            <person name="Angeli S."/>
            <person name="Foret S."/>
            <person name="Bucher G."/>
            <person name="Schuetz S."/>
            <person name="Maleszka R."/>
            <person name="Wimmer E.A."/>
            <person name="Beeman R.W."/>
            <person name="Lorenzen M."/>
            <person name="Tomoyasu Y."/>
            <person name="Miller S.C."/>
            <person name="Grossmann D."/>
            <person name="Bucher G."/>
        </authorList>
    </citation>
    <scope>NUCLEOTIDE SEQUENCE [LARGE SCALE GENOMIC DNA]</scope>
    <source>
        <strain evidence="2 3">Georgia GA2</strain>
    </source>
</reference>
<dbReference type="AlphaFoldDB" id="A0A139WMB7"/>
<keyword evidence="3" id="KW-1185">Reference proteome</keyword>
<dbReference type="EMBL" id="KQ971314">
    <property type="protein sequence ID" value="KYB29033.1"/>
    <property type="molecule type" value="Genomic_DNA"/>
</dbReference>
<sequence length="116" mass="13790">MNNQLEKELRRQFILFSALNKTIAVPQLNKWFKQAGVFDEFITHAEIEKTFSHMRWHQIDYKTFLQLLQYLFETKNKIRPLHYYVEKLTSCGPPSSLKMTVPNVEALNNSAWSKLK</sequence>